<protein>
    <submittedName>
        <fullName evidence="1">Uncharacterized protein</fullName>
    </submittedName>
</protein>
<dbReference type="PATRIC" id="fig|158899.10.peg.317"/>
<dbReference type="AlphaFoldDB" id="A0A127P5U6"/>
<organism evidence="1">
    <name type="scientific">Collimonas fungivorans</name>
    <dbReference type="NCBI Taxonomy" id="158899"/>
    <lineage>
        <taxon>Bacteria</taxon>
        <taxon>Pseudomonadati</taxon>
        <taxon>Pseudomonadota</taxon>
        <taxon>Betaproteobacteria</taxon>
        <taxon>Burkholderiales</taxon>
        <taxon>Oxalobacteraceae</taxon>
        <taxon>Collimonas</taxon>
    </lineage>
</organism>
<accession>A0A127P5U6</accession>
<dbReference type="EMBL" id="CP013232">
    <property type="protein sequence ID" value="AMO93054.1"/>
    <property type="molecule type" value="Genomic_DNA"/>
</dbReference>
<dbReference type="Proteomes" id="UP000072421">
    <property type="component" value="Chromosome"/>
</dbReference>
<evidence type="ECO:0000313" key="1">
    <source>
        <dbReference type="EMBL" id="AMO93054.1"/>
    </source>
</evidence>
<proteinExistence type="predicted"/>
<gene>
    <name evidence="1" type="ORF">CFter6_0323</name>
</gene>
<evidence type="ECO:0000313" key="2">
    <source>
        <dbReference type="Proteomes" id="UP000072421"/>
    </source>
</evidence>
<sequence length="61" mass="6977">MNDRALWVLTPSAGRTPGLRIDILLSQIIYCQSSYNYMRMKNHHLSTASEDVYLWGNKSGC</sequence>
<reference evidence="1 2" key="1">
    <citation type="submission" date="2015-11" db="EMBL/GenBank/DDBJ databases">
        <title>Exploring the genomic traits of fungus-feeding bacterial genus Collimonas.</title>
        <authorList>
            <person name="Song C."/>
            <person name="Schmidt R."/>
            <person name="de Jager V."/>
            <person name="Krzyzanowska D."/>
            <person name="Jongedijk E."/>
            <person name="Cankar K."/>
            <person name="Beekwilder J."/>
            <person name="van Veen A."/>
            <person name="de Boer W."/>
            <person name="van Veen J.A."/>
            <person name="Garbeva P."/>
        </authorList>
    </citation>
    <scope>NUCLEOTIDE SEQUENCE [LARGE SCALE GENOMIC DNA]</scope>
    <source>
        <strain evidence="1 2">Ter6</strain>
    </source>
</reference>
<name>A0A127P5U6_9BURK</name>